<feature type="compositionally biased region" description="Basic and acidic residues" evidence="10">
    <location>
        <begin position="54"/>
        <end position="116"/>
    </location>
</feature>
<feature type="region of interest" description="Disordered" evidence="10">
    <location>
        <begin position="479"/>
        <end position="505"/>
    </location>
</feature>
<dbReference type="InterPro" id="IPR001876">
    <property type="entry name" value="Znf_RanBP2"/>
</dbReference>
<dbReference type="SMART" id="SM00443">
    <property type="entry name" value="G_patch"/>
    <property type="match status" value="1"/>
</dbReference>
<evidence type="ECO:0000256" key="2">
    <source>
        <dbReference type="ARBA" id="ARBA00022723"/>
    </source>
</evidence>
<protein>
    <submittedName>
        <fullName evidence="14">Uncharacterized protein</fullName>
    </submittedName>
</protein>
<dbReference type="InterPro" id="IPR036443">
    <property type="entry name" value="Znf_RanBP2_sf"/>
</dbReference>
<dbReference type="Pfam" id="PF01585">
    <property type="entry name" value="G-patch"/>
    <property type="match status" value="1"/>
</dbReference>
<dbReference type="PROSITE" id="PS50174">
    <property type="entry name" value="G_PATCH"/>
    <property type="match status" value="1"/>
</dbReference>
<dbReference type="CDD" id="cd12313">
    <property type="entry name" value="RRM1_RRM2_RBM5_like"/>
    <property type="match status" value="1"/>
</dbReference>
<evidence type="ECO:0000259" key="13">
    <source>
        <dbReference type="PROSITE" id="PS50199"/>
    </source>
</evidence>
<feature type="domain" description="RRM" evidence="11">
    <location>
        <begin position="165"/>
        <end position="245"/>
    </location>
</feature>
<evidence type="ECO:0000256" key="8">
    <source>
        <dbReference type="PROSITE-ProRule" id="PRU00176"/>
    </source>
</evidence>
<dbReference type="PROSITE" id="PS50199">
    <property type="entry name" value="ZF_RANBP2_2"/>
    <property type="match status" value="1"/>
</dbReference>
<dbReference type="PROSITE" id="PS01358">
    <property type="entry name" value="ZF_RANBP2_1"/>
    <property type="match status" value="1"/>
</dbReference>
<feature type="domain" description="RRM" evidence="11">
    <location>
        <begin position="306"/>
        <end position="386"/>
    </location>
</feature>
<comment type="subcellular location">
    <subcellularLocation>
        <location evidence="1">Nucleus</location>
    </subcellularLocation>
</comment>
<dbReference type="InterPro" id="IPR000504">
    <property type="entry name" value="RRM_dom"/>
</dbReference>
<keyword evidence="4 9" id="KW-0863">Zinc-finger</keyword>
<dbReference type="PANTHER" id="PTHR13948">
    <property type="entry name" value="RNA-BINDING PROTEIN"/>
    <property type="match status" value="1"/>
</dbReference>
<keyword evidence="5" id="KW-0862">Zinc</keyword>
<evidence type="ECO:0000256" key="9">
    <source>
        <dbReference type="PROSITE-ProRule" id="PRU00322"/>
    </source>
</evidence>
<dbReference type="InterPro" id="IPR041591">
    <property type="entry name" value="OCRE"/>
</dbReference>
<keyword evidence="3" id="KW-0677">Repeat</keyword>
<evidence type="ECO:0000256" key="5">
    <source>
        <dbReference type="ARBA" id="ARBA00022833"/>
    </source>
</evidence>
<dbReference type="GO" id="GO:0005634">
    <property type="term" value="C:nucleus"/>
    <property type="evidence" value="ECO:0000318"/>
    <property type="project" value="GO_Central"/>
</dbReference>
<keyword evidence="2" id="KW-0479">Metal-binding</keyword>
<dbReference type="EMBL" id="GL377565">
    <property type="protein sequence ID" value="EFJ38252.1"/>
    <property type="molecule type" value="Genomic_DNA"/>
</dbReference>
<dbReference type="Gene3D" id="3.30.70.330">
    <property type="match status" value="2"/>
</dbReference>
<dbReference type="SUPFAM" id="SSF54928">
    <property type="entry name" value="RNA-binding domain, RBD"/>
    <property type="match status" value="2"/>
</dbReference>
<dbReference type="PROSITE" id="PS50102">
    <property type="entry name" value="RRM"/>
    <property type="match status" value="2"/>
</dbReference>
<dbReference type="PANTHER" id="PTHR13948:SF3">
    <property type="entry name" value="FI21118P1"/>
    <property type="match status" value="1"/>
</dbReference>
<dbReference type="SMART" id="SM00547">
    <property type="entry name" value="ZnF_RBZ"/>
    <property type="match status" value="1"/>
</dbReference>
<keyword evidence="15" id="KW-1185">Reference proteome</keyword>
<proteinExistence type="predicted"/>
<reference evidence="14 15" key="1">
    <citation type="journal article" date="2011" name="Science">
        <title>The Selaginella genome identifies genetic changes associated with the evolution of vascular plants.</title>
        <authorList>
            <person name="Banks J.A."/>
            <person name="Nishiyama T."/>
            <person name="Hasebe M."/>
            <person name="Bowman J.L."/>
            <person name="Gribskov M."/>
            <person name="dePamphilis C."/>
            <person name="Albert V.A."/>
            <person name="Aono N."/>
            <person name="Aoyama T."/>
            <person name="Ambrose B.A."/>
            <person name="Ashton N.W."/>
            <person name="Axtell M.J."/>
            <person name="Barker E."/>
            <person name="Barker M.S."/>
            <person name="Bennetzen J.L."/>
            <person name="Bonawitz N.D."/>
            <person name="Chapple C."/>
            <person name="Cheng C."/>
            <person name="Correa L.G."/>
            <person name="Dacre M."/>
            <person name="DeBarry J."/>
            <person name="Dreyer I."/>
            <person name="Elias M."/>
            <person name="Engstrom E.M."/>
            <person name="Estelle M."/>
            <person name="Feng L."/>
            <person name="Finet C."/>
            <person name="Floyd S.K."/>
            <person name="Frommer W.B."/>
            <person name="Fujita T."/>
            <person name="Gramzow L."/>
            <person name="Gutensohn M."/>
            <person name="Harholt J."/>
            <person name="Hattori M."/>
            <person name="Heyl A."/>
            <person name="Hirai T."/>
            <person name="Hiwatashi Y."/>
            <person name="Ishikawa M."/>
            <person name="Iwata M."/>
            <person name="Karol K.G."/>
            <person name="Koehler B."/>
            <person name="Kolukisaoglu U."/>
            <person name="Kubo M."/>
            <person name="Kurata T."/>
            <person name="Lalonde S."/>
            <person name="Li K."/>
            <person name="Li Y."/>
            <person name="Litt A."/>
            <person name="Lyons E."/>
            <person name="Manning G."/>
            <person name="Maruyama T."/>
            <person name="Michael T.P."/>
            <person name="Mikami K."/>
            <person name="Miyazaki S."/>
            <person name="Morinaga S."/>
            <person name="Murata T."/>
            <person name="Mueller-Roeber B."/>
            <person name="Nelson D.R."/>
            <person name="Obara M."/>
            <person name="Oguri Y."/>
            <person name="Olmstead R.G."/>
            <person name="Onodera N."/>
            <person name="Petersen B.L."/>
            <person name="Pils B."/>
            <person name="Prigge M."/>
            <person name="Rensing S.A."/>
            <person name="Riano-Pachon D.M."/>
            <person name="Roberts A.W."/>
            <person name="Sato Y."/>
            <person name="Scheller H.V."/>
            <person name="Schulz B."/>
            <person name="Schulz C."/>
            <person name="Shakirov E.V."/>
            <person name="Shibagaki N."/>
            <person name="Shinohara N."/>
            <person name="Shippen D.E."/>
            <person name="Soerensen I."/>
            <person name="Sotooka R."/>
            <person name="Sugimoto N."/>
            <person name="Sugita M."/>
            <person name="Sumikawa N."/>
            <person name="Tanurdzic M."/>
            <person name="Theissen G."/>
            <person name="Ulvskov P."/>
            <person name="Wakazuki S."/>
            <person name="Weng J.K."/>
            <person name="Willats W.W."/>
            <person name="Wipf D."/>
            <person name="Wolf P.G."/>
            <person name="Yang L."/>
            <person name="Zimmer A.D."/>
            <person name="Zhu Q."/>
            <person name="Mitros T."/>
            <person name="Hellsten U."/>
            <person name="Loque D."/>
            <person name="Otillar R."/>
            <person name="Salamov A."/>
            <person name="Schmutz J."/>
            <person name="Shapiro H."/>
            <person name="Lindquist E."/>
            <person name="Lucas S."/>
            <person name="Rokhsar D."/>
            <person name="Grigoriev I.V."/>
        </authorList>
    </citation>
    <scope>NUCLEOTIDE SEQUENCE [LARGE SCALE GENOMIC DNA]</scope>
</reference>
<evidence type="ECO:0000256" key="3">
    <source>
        <dbReference type="ARBA" id="ARBA00022737"/>
    </source>
</evidence>
<dbReference type="AlphaFoldDB" id="D8QPB8"/>
<dbReference type="InterPro" id="IPR035979">
    <property type="entry name" value="RBD_domain_sf"/>
</dbReference>
<dbReference type="InterPro" id="IPR000467">
    <property type="entry name" value="G_patch_dom"/>
</dbReference>
<evidence type="ECO:0000256" key="1">
    <source>
        <dbReference type="ARBA" id="ARBA00004123"/>
    </source>
</evidence>
<name>D8QPB8_SELML</name>
<feature type="domain" description="G-patch" evidence="12">
    <location>
        <begin position="672"/>
        <end position="718"/>
    </location>
</feature>
<sequence length="744" mass="82417">MCPRFLIKQEAGWDNNVQFRNQAHDQGYDEANDPEPPGGSEGESRHRRHSRRHHLDDSRGDYSSYRRQDSCWEHDKFDDSDYRHRSSRDFGDERRRSHDYDDLDRERGRRKDKDRGGGGGGGRHGGRDRTTDVYTPDGSRSPYTSWQEESRPVQEEQQPSVVPTGTIVVKGLSQKTVEDDLYRALERWGPLRHVRVIKEKVSGVSRGFAFVDLPSVDAAEKLMASIGTDGITVNGRRLFLEYRFSGQASKPLVAVPSDWICALCGYLNFARRVVCLQCNEARGEEATDLSTSGYRGPEPAGAAPSHVLAVRGLDDNVDEEILHYEFSKHAPIKDLRLIRDKFTHVSRGYAFIHFHSVEDAVKALEASNGTAIDKNGQILRVAFAKSPYGLHGGPLLTAAASCAQQYDASGWEPKEYDARSELEEGDKSSGFVWDEASGYYYDAATKFYYDANRNLYYDGTHGVWYTFNQELQQYQAYTAASAEEAEPPKPVEDVSASETKDRASSRKQYAASAVISAPAVVRSDAAADKVAMSDAAASSAAKDKLKEVRLTSKNSGKKKLNSTFNLWKQRMNEAATEGEEAVRREQTSGADESEAVLRAEATSGPRVGSKRRFTETTPQYRDRAAERRSLYGLSVPGDPLEEMASAGGAPVQSSGGSAESYEAVTVDKALDESNVGNRMLRSMGWQEGSGLGKEGTGIVEPVQAHVGTERAGLGSQRSRFEVQPGDSYRAIIQKKSFARFHDML</sequence>
<keyword evidence="6 8" id="KW-0694">RNA-binding</keyword>
<dbReference type="Gene3D" id="4.10.1060.10">
    <property type="entry name" value="Zinc finger, RanBP2-type"/>
    <property type="match status" value="1"/>
</dbReference>
<dbReference type="Proteomes" id="UP000001514">
    <property type="component" value="Unassembled WGS sequence"/>
</dbReference>
<dbReference type="SUPFAM" id="SSF90209">
    <property type="entry name" value="Ran binding protein zinc finger-like"/>
    <property type="match status" value="1"/>
</dbReference>
<dbReference type="Pfam" id="PF00076">
    <property type="entry name" value="RRM_1"/>
    <property type="match status" value="2"/>
</dbReference>
<evidence type="ECO:0000259" key="12">
    <source>
        <dbReference type="PROSITE" id="PS50174"/>
    </source>
</evidence>
<dbReference type="SMART" id="SM00360">
    <property type="entry name" value="RRM"/>
    <property type="match status" value="2"/>
</dbReference>
<dbReference type="CDD" id="cd16166">
    <property type="entry name" value="OCRE_SUA_like"/>
    <property type="match status" value="1"/>
</dbReference>
<evidence type="ECO:0000259" key="11">
    <source>
        <dbReference type="PROSITE" id="PS50102"/>
    </source>
</evidence>
<gene>
    <name evidence="14" type="ORF">SELMODRAFT_402018</name>
</gene>
<feature type="compositionally biased region" description="Basic and acidic residues" evidence="10">
    <location>
        <begin position="486"/>
        <end position="504"/>
    </location>
</feature>
<dbReference type="GO" id="GO:0008270">
    <property type="term" value="F:zinc ion binding"/>
    <property type="evidence" value="ECO:0007669"/>
    <property type="project" value="UniProtKB-KW"/>
</dbReference>
<evidence type="ECO:0000256" key="4">
    <source>
        <dbReference type="ARBA" id="ARBA00022771"/>
    </source>
</evidence>
<keyword evidence="7" id="KW-0539">Nucleus</keyword>
<dbReference type="Gramene" id="EFJ38252">
    <property type="protein sequence ID" value="EFJ38252"/>
    <property type="gene ID" value="SELMODRAFT_402018"/>
</dbReference>
<dbReference type="InParanoid" id="D8QPB8"/>
<dbReference type="KEGG" id="smo:SELMODRAFT_402018"/>
<dbReference type="GO" id="GO:0000398">
    <property type="term" value="P:mRNA splicing, via spliceosome"/>
    <property type="evidence" value="ECO:0000318"/>
    <property type="project" value="GO_Central"/>
</dbReference>
<evidence type="ECO:0000256" key="10">
    <source>
        <dbReference type="SAM" id="MobiDB-lite"/>
    </source>
</evidence>
<dbReference type="Pfam" id="PF17780">
    <property type="entry name" value="OCRE"/>
    <property type="match status" value="1"/>
</dbReference>
<dbReference type="HOGENOM" id="CLU_010527_0_0_1"/>
<evidence type="ECO:0000313" key="15">
    <source>
        <dbReference type="Proteomes" id="UP000001514"/>
    </source>
</evidence>
<evidence type="ECO:0000256" key="6">
    <source>
        <dbReference type="ARBA" id="ARBA00022884"/>
    </source>
</evidence>
<dbReference type="STRING" id="88036.D8QPB8"/>
<feature type="region of interest" description="Disordered" evidence="10">
    <location>
        <begin position="12"/>
        <end position="160"/>
    </location>
</feature>
<feature type="region of interest" description="Disordered" evidence="10">
    <location>
        <begin position="575"/>
        <end position="620"/>
    </location>
</feature>
<dbReference type="InterPro" id="IPR012677">
    <property type="entry name" value="Nucleotide-bd_a/b_plait_sf"/>
</dbReference>
<feature type="region of interest" description="Disordered" evidence="10">
    <location>
        <begin position="636"/>
        <end position="659"/>
    </location>
</feature>
<feature type="domain" description="RanBP2-type" evidence="13">
    <location>
        <begin position="255"/>
        <end position="284"/>
    </location>
</feature>
<evidence type="ECO:0000256" key="7">
    <source>
        <dbReference type="ARBA" id="ARBA00023242"/>
    </source>
</evidence>
<dbReference type="GO" id="GO:0003723">
    <property type="term" value="F:RNA binding"/>
    <property type="evidence" value="ECO:0000318"/>
    <property type="project" value="GO_Central"/>
</dbReference>
<dbReference type="InterPro" id="IPR035623">
    <property type="entry name" value="SUA-like_OCRE"/>
</dbReference>
<dbReference type="eggNOG" id="KOG0154">
    <property type="taxonomic scope" value="Eukaryota"/>
</dbReference>
<dbReference type="FunCoup" id="D8QPB8">
    <property type="interactions" value="4535"/>
</dbReference>
<accession>D8QPB8</accession>
<organism evidence="15">
    <name type="scientific">Selaginella moellendorffii</name>
    <name type="common">Spikemoss</name>
    <dbReference type="NCBI Taxonomy" id="88036"/>
    <lineage>
        <taxon>Eukaryota</taxon>
        <taxon>Viridiplantae</taxon>
        <taxon>Streptophyta</taxon>
        <taxon>Embryophyta</taxon>
        <taxon>Tracheophyta</taxon>
        <taxon>Lycopodiopsida</taxon>
        <taxon>Selaginellales</taxon>
        <taxon>Selaginellaceae</taxon>
        <taxon>Selaginella</taxon>
    </lineage>
</organism>
<evidence type="ECO:0000313" key="14">
    <source>
        <dbReference type="EMBL" id="EFJ38252.1"/>
    </source>
</evidence>